<evidence type="ECO:0000313" key="2">
    <source>
        <dbReference type="EMBL" id="SCM70398.1"/>
    </source>
</evidence>
<accession>A0A212KYM0</accession>
<sequence>MDSSSSRRALTEKDAAMLRAVAMTGKGFLTNAAEGATVYFTRDISSSGLTKIYGHLMQGRSLPGRVAVKLHSGEPGGQNYPAPALIKDLVQSVGGTIVECNTAYAGKRFTTADHMVALKEHGFTDIAPVDILDEDGSISLPFARGKHINENFVGAHFARYDSFLILSHFKGHSMAGFGGAIKNVAIGIASAEGKMWIHTGGETRALGKFIRCYKVKKELFLESMAEAAGSVVETLGTDRIVYVSLMNNLSIDCDCDKNPAPPELDDIGVLASFDPVALDRACVDLIYAADSEKSVSLRERIESRNGVHLLDYAESLEIGRQQYTLVGVDA</sequence>
<feature type="domain" description="DUF362" evidence="1">
    <location>
        <begin position="66"/>
        <end position="284"/>
    </location>
</feature>
<dbReference type="EMBL" id="FMJC01000001">
    <property type="protein sequence ID" value="SCM70398.1"/>
    <property type="molecule type" value="Genomic_DNA"/>
</dbReference>
<protein>
    <recommendedName>
        <fullName evidence="1">DUF362 domain-containing protein</fullName>
    </recommendedName>
</protein>
<proteinExistence type="predicted"/>
<dbReference type="AlphaFoldDB" id="A0A212KYM0"/>
<dbReference type="Pfam" id="PF04015">
    <property type="entry name" value="DUF362"/>
    <property type="match status" value="1"/>
</dbReference>
<gene>
    <name evidence="2" type="ORF">KL86DES1_10382</name>
</gene>
<dbReference type="InterPro" id="IPR007160">
    <property type="entry name" value="DUF362"/>
</dbReference>
<evidence type="ECO:0000259" key="1">
    <source>
        <dbReference type="Pfam" id="PF04015"/>
    </source>
</evidence>
<name>A0A212KYM0_9BACT</name>
<dbReference type="RefSeq" id="WP_179979282.1">
    <property type="nucleotide sequence ID" value="NZ_LT608333.1"/>
</dbReference>
<organism evidence="2">
    <name type="scientific">uncultured Desulfovibrio sp</name>
    <dbReference type="NCBI Taxonomy" id="167968"/>
    <lineage>
        <taxon>Bacteria</taxon>
        <taxon>Pseudomonadati</taxon>
        <taxon>Thermodesulfobacteriota</taxon>
        <taxon>Desulfovibrionia</taxon>
        <taxon>Desulfovibrionales</taxon>
        <taxon>Desulfovibrionaceae</taxon>
        <taxon>Desulfovibrio</taxon>
        <taxon>environmental samples</taxon>
    </lineage>
</organism>
<dbReference type="Gene3D" id="3.40.50.11440">
    <property type="match status" value="1"/>
</dbReference>
<reference evidence="2" key="1">
    <citation type="submission" date="2016-08" db="EMBL/GenBank/DDBJ databases">
        <authorList>
            <person name="Seilhamer J.J."/>
        </authorList>
    </citation>
    <scope>NUCLEOTIDE SEQUENCE</scope>
    <source>
        <strain evidence="2">86-1</strain>
    </source>
</reference>